<sequence length="300" mass="34521">MFKPLWVRSLFIAFTALFLAAPLMAEDVNLSERAPSFWKAEGQDNTVWLFGSVHVLTEDHYPLADKVEEAFEQSAYLVVETDVVNVDPQAQQQLMINAGMLRDGQTLEDVLGEARWERARSLAADNGYDLEQMAMLRPWLIALVLSVTELERMGYTAAHGVETYFLERAEREQKSIVELETLQFQISLFSDMDRDTEVAFLMQTLEEIQDLEAQMEMLVAAWESGELDKLEETMLADFADYPEVYERVVTRRNHNWMNDLTRFLDEGQQDYFVAVGALHMVGEEGVINLLREAGYRVERQ</sequence>
<comment type="caution">
    <text evidence="2">The sequence shown here is derived from an EMBL/GenBank/DDBJ whole genome shotgun (WGS) entry which is preliminary data.</text>
</comment>
<proteinExistence type="predicted"/>
<dbReference type="InterPro" id="IPR002816">
    <property type="entry name" value="TraB/PrgY/GumN_fam"/>
</dbReference>
<dbReference type="EMBL" id="JAVDDT010000003">
    <property type="protein sequence ID" value="MDQ2069569.1"/>
    <property type="molecule type" value="Genomic_DNA"/>
</dbReference>
<organism evidence="2 3">
    <name type="scientific">Natronospira bacteriovora</name>
    <dbReference type="NCBI Taxonomy" id="3069753"/>
    <lineage>
        <taxon>Bacteria</taxon>
        <taxon>Pseudomonadati</taxon>
        <taxon>Pseudomonadota</taxon>
        <taxon>Gammaproteobacteria</taxon>
        <taxon>Natronospirales</taxon>
        <taxon>Natronospiraceae</taxon>
        <taxon>Natronospira</taxon>
    </lineage>
</organism>
<protein>
    <submittedName>
        <fullName evidence="2">TraB/GumN family protein</fullName>
    </submittedName>
</protein>
<reference evidence="2 3" key="1">
    <citation type="submission" date="2023-08" db="EMBL/GenBank/DDBJ databases">
        <title>Whole-genome sequencing of halo(alkali)philic microorganisms from hypersaline lakes.</title>
        <authorList>
            <person name="Sorokin D.Y."/>
            <person name="Abbas B."/>
            <person name="Merkel A.Y."/>
        </authorList>
    </citation>
    <scope>NUCLEOTIDE SEQUENCE [LARGE SCALE GENOMIC DNA]</scope>
    <source>
        <strain evidence="2 3">AB-CW4</strain>
    </source>
</reference>
<dbReference type="PANTHER" id="PTHR40590">
    <property type="entry name" value="CYTOPLASMIC PROTEIN-RELATED"/>
    <property type="match status" value="1"/>
</dbReference>
<accession>A0ABU0W6K5</accession>
<evidence type="ECO:0000256" key="1">
    <source>
        <dbReference type="SAM" id="SignalP"/>
    </source>
</evidence>
<evidence type="ECO:0000313" key="2">
    <source>
        <dbReference type="EMBL" id="MDQ2069569.1"/>
    </source>
</evidence>
<dbReference type="RefSeq" id="WP_306728067.1">
    <property type="nucleotide sequence ID" value="NZ_JAVDDT010000003.1"/>
</dbReference>
<keyword evidence="1" id="KW-0732">Signal</keyword>
<dbReference type="CDD" id="cd14789">
    <property type="entry name" value="Tiki"/>
    <property type="match status" value="1"/>
</dbReference>
<dbReference type="Pfam" id="PF01963">
    <property type="entry name" value="TraB_PrgY_gumN"/>
    <property type="match status" value="1"/>
</dbReference>
<dbReference type="Proteomes" id="UP001239019">
    <property type="component" value="Unassembled WGS sequence"/>
</dbReference>
<dbReference type="InterPro" id="IPR047111">
    <property type="entry name" value="YbaP-like"/>
</dbReference>
<gene>
    <name evidence="2" type="ORF">RBH19_06770</name>
</gene>
<feature type="chain" id="PRO_5045763142" evidence="1">
    <location>
        <begin position="26"/>
        <end position="300"/>
    </location>
</feature>
<feature type="signal peptide" evidence="1">
    <location>
        <begin position="1"/>
        <end position="25"/>
    </location>
</feature>
<evidence type="ECO:0000313" key="3">
    <source>
        <dbReference type="Proteomes" id="UP001239019"/>
    </source>
</evidence>
<keyword evidence="3" id="KW-1185">Reference proteome</keyword>
<dbReference type="PANTHER" id="PTHR40590:SF1">
    <property type="entry name" value="CYTOPLASMIC PROTEIN"/>
    <property type="match status" value="1"/>
</dbReference>
<name>A0ABU0W6K5_9GAMM</name>